<dbReference type="AlphaFoldDB" id="A0AAV4DZA0"/>
<evidence type="ECO:0000313" key="2">
    <source>
        <dbReference type="Proteomes" id="UP000735302"/>
    </source>
</evidence>
<protein>
    <submittedName>
        <fullName evidence="1">Discoidin domain-containing receptor a-like</fullName>
    </submittedName>
</protein>
<dbReference type="Proteomes" id="UP000735302">
    <property type="component" value="Unassembled WGS sequence"/>
</dbReference>
<organism evidence="1 2">
    <name type="scientific">Plakobranchus ocellatus</name>
    <dbReference type="NCBI Taxonomy" id="259542"/>
    <lineage>
        <taxon>Eukaryota</taxon>
        <taxon>Metazoa</taxon>
        <taxon>Spiralia</taxon>
        <taxon>Lophotrochozoa</taxon>
        <taxon>Mollusca</taxon>
        <taxon>Gastropoda</taxon>
        <taxon>Heterobranchia</taxon>
        <taxon>Euthyneura</taxon>
        <taxon>Panpulmonata</taxon>
        <taxon>Sacoglossa</taxon>
        <taxon>Placobranchoidea</taxon>
        <taxon>Plakobranchidae</taxon>
        <taxon>Plakobranchus</taxon>
    </lineage>
</organism>
<dbReference type="EMBL" id="BLXT01008489">
    <property type="protein sequence ID" value="GFO49418.1"/>
    <property type="molecule type" value="Genomic_DNA"/>
</dbReference>
<gene>
    <name evidence="1" type="ORF">PoB_007592300</name>
</gene>
<accession>A0AAV4DZA0</accession>
<dbReference type="InterPro" id="IPR008979">
    <property type="entry name" value="Galactose-bd-like_sf"/>
</dbReference>
<proteinExistence type="predicted"/>
<keyword evidence="2" id="KW-1185">Reference proteome</keyword>
<evidence type="ECO:0000313" key="1">
    <source>
        <dbReference type="EMBL" id="GFO49418.1"/>
    </source>
</evidence>
<dbReference type="Gene3D" id="2.60.120.260">
    <property type="entry name" value="Galactose-binding domain-like"/>
    <property type="match status" value="1"/>
</dbReference>
<keyword evidence="1" id="KW-0675">Receptor</keyword>
<dbReference type="SUPFAM" id="SSF49785">
    <property type="entry name" value="Galactose-binding domain-like"/>
    <property type="match status" value="1"/>
</dbReference>
<comment type="caution">
    <text evidence="1">The sequence shown here is derived from an EMBL/GenBank/DDBJ whole genome shotgun (WGS) entry which is preliminary data.</text>
</comment>
<reference evidence="1 2" key="1">
    <citation type="journal article" date="2021" name="Elife">
        <title>Chloroplast acquisition without the gene transfer in kleptoplastic sea slugs, Plakobranchus ocellatus.</title>
        <authorList>
            <person name="Maeda T."/>
            <person name="Takahashi S."/>
            <person name="Yoshida T."/>
            <person name="Shimamura S."/>
            <person name="Takaki Y."/>
            <person name="Nagai Y."/>
            <person name="Toyoda A."/>
            <person name="Suzuki Y."/>
            <person name="Arimoto A."/>
            <person name="Ishii H."/>
            <person name="Satoh N."/>
            <person name="Nishiyama T."/>
            <person name="Hasebe M."/>
            <person name="Maruyama T."/>
            <person name="Minagawa J."/>
            <person name="Obokata J."/>
            <person name="Shigenobu S."/>
        </authorList>
    </citation>
    <scope>NUCLEOTIDE SEQUENCE [LARGE SCALE GENOMIC DNA]</scope>
</reference>
<name>A0AAV4DZA0_9GAST</name>
<sequence length="71" mass="7853">MFLMISTEKCEDALGMHSYEIPDKAITASSSYNVDSVGPENASVLISNNVRKTGSILERVVKRFVKFESNP</sequence>